<dbReference type="Gene3D" id="3.30.9.10">
    <property type="entry name" value="D-Amino Acid Oxidase, subunit A, domain 2"/>
    <property type="match status" value="1"/>
</dbReference>
<dbReference type="GO" id="GO:0033514">
    <property type="term" value="P:L-lysine catabolic process to acetyl-CoA via L-pipecolate"/>
    <property type="evidence" value="ECO:0007669"/>
    <property type="project" value="TreeGrafter"/>
</dbReference>
<dbReference type="Proteomes" id="UP001347796">
    <property type="component" value="Unassembled WGS sequence"/>
</dbReference>
<evidence type="ECO:0000256" key="3">
    <source>
        <dbReference type="ARBA" id="ARBA00012769"/>
    </source>
</evidence>
<sequence>MATEDILYDVIVVGAGIEGSSTAYQLAKRGQSTLLLEQFPLPHSRGSSHGQTRITRRAYPQAIYSAMMKQSFEGWNILEEESGEKLFKNCGSLYVSPPSILEPVETGLKVNKAPYRSLTLEELKSEFPHITVPDDYVGLYDYQGGILYADKSLRAFQEQFKKYGGTLRDGERVDDVIPGEIVTLTTTTGNQYRGRNIVLALGPYTNYLLAKTGLQLPLKVVRISVLYWKEKVAGMHAADKFPCFFDPIGSEGTPIYGLPSDEYPGLVKMCLHHGPVVDPHKREDVDASWVRERMMKYIGKTFTWLDPVPAIEESCIYTNSPDTHLFLDRHPQYENIIIAAGFSGHGFKLAPLVGQILSDLVQAKTPAYDMKWFKISRFDKGGENLSSKL</sequence>
<evidence type="ECO:0000313" key="10">
    <source>
        <dbReference type="Proteomes" id="UP001347796"/>
    </source>
</evidence>
<dbReference type="PANTHER" id="PTHR10961:SF46">
    <property type="entry name" value="PEROXISOMAL SARCOSINE OXIDASE"/>
    <property type="match status" value="1"/>
</dbReference>
<dbReference type="GO" id="GO:0008115">
    <property type="term" value="F:sarcosine oxidase activity"/>
    <property type="evidence" value="ECO:0007669"/>
    <property type="project" value="UniProtKB-EC"/>
</dbReference>
<dbReference type="GO" id="GO:0050660">
    <property type="term" value="F:flavin adenine dinucleotide binding"/>
    <property type="evidence" value="ECO:0007669"/>
    <property type="project" value="InterPro"/>
</dbReference>
<keyword evidence="10" id="KW-1185">Reference proteome</keyword>
<dbReference type="EMBL" id="JAZGQO010000002">
    <property type="protein sequence ID" value="KAK6192548.1"/>
    <property type="molecule type" value="Genomic_DNA"/>
</dbReference>
<dbReference type="Gene3D" id="3.50.50.60">
    <property type="entry name" value="FAD/NAD(P)-binding domain"/>
    <property type="match status" value="1"/>
</dbReference>
<evidence type="ECO:0000256" key="1">
    <source>
        <dbReference type="ARBA" id="ARBA00001974"/>
    </source>
</evidence>
<comment type="caution">
    <text evidence="9">The sequence shown here is derived from an EMBL/GenBank/DDBJ whole genome shotgun (WGS) entry which is preliminary data.</text>
</comment>
<comment type="similarity">
    <text evidence="2">Belongs to the MSOX/MTOX family.</text>
</comment>
<dbReference type="GO" id="GO:0005777">
    <property type="term" value="C:peroxisome"/>
    <property type="evidence" value="ECO:0007669"/>
    <property type="project" value="TreeGrafter"/>
</dbReference>
<protein>
    <recommendedName>
        <fullName evidence="3">sarcosine oxidasee (formaldehyde-forming)</fullName>
        <ecNumber evidence="3">1.5.3.1</ecNumber>
    </recommendedName>
</protein>
<dbReference type="SUPFAM" id="SSF51905">
    <property type="entry name" value="FAD/NAD(P)-binding domain"/>
    <property type="match status" value="1"/>
</dbReference>
<dbReference type="Pfam" id="PF01266">
    <property type="entry name" value="DAO"/>
    <property type="match status" value="1"/>
</dbReference>
<keyword evidence="5" id="KW-0274">FAD</keyword>
<comment type="catalytic activity">
    <reaction evidence="7">
        <text>sarcosine + O2 + H2O = formaldehyde + glycine + H2O2</text>
        <dbReference type="Rhea" id="RHEA:13313"/>
        <dbReference type="ChEBI" id="CHEBI:15377"/>
        <dbReference type="ChEBI" id="CHEBI:15379"/>
        <dbReference type="ChEBI" id="CHEBI:16240"/>
        <dbReference type="ChEBI" id="CHEBI:16842"/>
        <dbReference type="ChEBI" id="CHEBI:57305"/>
        <dbReference type="ChEBI" id="CHEBI:57433"/>
        <dbReference type="EC" id="1.5.3.1"/>
    </reaction>
</comment>
<keyword evidence="4" id="KW-0285">Flavoprotein</keyword>
<dbReference type="InterPro" id="IPR006076">
    <property type="entry name" value="FAD-dep_OxRdtase"/>
</dbReference>
<dbReference type="SUPFAM" id="SSF54373">
    <property type="entry name" value="FAD-linked reductases, C-terminal domain"/>
    <property type="match status" value="1"/>
</dbReference>
<proteinExistence type="inferred from homology"/>
<evidence type="ECO:0000256" key="5">
    <source>
        <dbReference type="ARBA" id="ARBA00022827"/>
    </source>
</evidence>
<dbReference type="EC" id="1.5.3.1" evidence="3"/>
<dbReference type="AlphaFoldDB" id="A0AAN8K423"/>
<evidence type="ECO:0000256" key="2">
    <source>
        <dbReference type="ARBA" id="ARBA00010989"/>
    </source>
</evidence>
<comment type="cofactor">
    <cofactor evidence="1">
        <name>FAD</name>
        <dbReference type="ChEBI" id="CHEBI:57692"/>
    </cofactor>
</comment>
<evidence type="ECO:0000256" key="7">
    <source>
        <dbReference type="ARBA" id="ARBA00052742"/>
    </source>
</evidence>
<keyword evidence="6" id="KW-0560">Oxidoreductase</keyword>
<dbReference type="InterPro" id="IPR036188">
    <property type="entry name" value="FAD/NAD-bd_sf"/>
</dbReference>
<evidence type="ECO:0000256" key="6">
    <source>
        <dbReference type="ARBA" id="ARBA00023002"/>
    </source>
</evidence>
<evidence type="ECO:0000313" key="9">
    <source>
        <dbReference type="EMBL" id="KAK6192548.1"/>
    </source>
</evidence>
<reference evidence="9 10" key="1">
    <citation type="submission" date="2024-01" db="EMBL/GenBank/DDBJ databases">
        <title>The genome of the rayed Mediterranean limpet Patella caerulea (Linnaeus, 1758).</title>
        <authorList>
            <person name="Anh-Thu Weber A."/>
            <person name="Halstead-Nussloch G."/>
        </authorList>
    </citation>
    <scope>NUCLEOTIDE SEQUENCE [LARGE SCALE GENOMIC DNA]</scope>
    <source>
        <strain evidence="9">AATW-2023a</strain>
        <tissue evidence="9">Whole specimen</tissue>
    </source>
</reference>
<organism evidence="9 10">
    <name type="scientific">Patella caerulea</name>
    <name type="common">Rayed Mediterranean limpet</name>
    <dbReference type="NCBI Taxonomy" id="87958"/>
    <lineage>
        <taxon>Eukaryota</taxon>
        <taxon>Metazoa</taxon>
        <taxon>Spiralia</taxon>
        <taxon>Lophotrochozoa</taxon>
        <taxon>Mollusca</taxon>
        <taxon>Gastropoda</taxon>
        <taxon>Patellogastropoda</taxon>
        <taxon>Patelloidea</taxon>
        <taxon>Patellidae</taxon>
        <taxon>Patella</taxon>
    </lineage>
</organism>
<dbReference type="PANTHER" id="PTHR10961">
    <property type="entry name" value="PEROXISOMAL SARCOSINE OXIDASE"/>
    <property type="match status" value="1"/>
</dbReference>
<accession>A0AAN8K423</accession>
<evidence type="ECO:0000256" key="4">
    <source>
        <dbReference type="ARBA" id="ARBA00022630"/>
    </source>
</evidence>
<evidence type="ECO:0000259" key="8">
    <source>
        <dbReference type="Pfam" id="PF01266"/>
    </source>
</evidence>
<gene>
    <name evidence="9" type="ORF">SNE40_003997</name>
</gene>
<name>A0AAN8K423_PATCE</name>
<dbReference type="NCBIfam" id="NF008425">
    <property type="entry name" value="PRK11259.1"/>
    <property type="match status" value="1"/>
</dbReference>
<dbReference type="InterPro" id="IPR045170">
    <property type="entry name" value="MTOX"/>
</dbReference>
<dbReference type="GO" id="GO:0050031">
    <property type="term" value="F:L-pipecolate oxidase activity"/>
    <property type="evidence" value="ECO:0007669"/>
    <property type="project" value="TreeGrafter"/>
</dbReference>
<feature type="domain" description="FAD dependent oxidoreductase" evidence="8">
    <location>
        <begin position="9"/>
        <end position="360"/>
    </location>
</feature>
<dbReference type="FunFam" id="3.50.50.60:FF:000189">
    <property type="entry name" value="Monomeric sarcosine oxidase"/>
    <property type="match status" value="1"/>
</dbReference>